<evidence type="ECO:0000256" key="4">
    <source>
        <dbReference type="ARBA" id="ARBA00022801"/>
    </source>
</evidence>
<evidence type="ECO:0000313" key="8">
    <source>
        <dbReference type="Proteomes" id="UP000824214"/>
    </source>
</evidence>
<name>A0A9D2LX95_9FIRM</name>
<keyword evidence="3" id="KW-0028">Amino-acid biosynthesis</keyword>
<evidence type="ECO:0000313" key="7">
    <source>
        <dbReference type="EMBL" id="HJB36985.1"/>
    </source>
</evidence>
<evidence type="ECO:0000259" key="6">
    <source>
        <dbReference type="Pfam" id="PF01048"/>
    </source>
</evidence>
<dbReference type="GO" id="GO:0008782">
    <property type="term" value="F:adenosylhomocysteine nucleosidase activity"/>
    <property type="evidence" value="ECO:0007669"/>
    <property type="project" value="UniProtKB-EC"/>
</dbReference>
<dbReference type="NCBIfam" id="TIGR01704">
    <property type="entry name" value="MTA_SAH-Nsdase"/>
    <property type="match status" value="1"/>
</dbReference>
<gene>
    <name evidence="7" type="ORF">H9942_02825</name>
</gene>
<evidence type="ECO:0000256" key="1">
    <source>
        <dbReference type="ARBA" id="ARBA00004945"/>
    </source>
</evidence>
<dbReference type="InterPro" id="IPR010049">
    <property type="entry name" value="MTA_SAH_Nsdase"/>
</dbReference>
<dbReference type="PANTHER" id="PTHR46832:SF1">
    <property type="entry name" value="5'-METHYLTHIOADENOSINE_S-ADENOSYLHOMOCYSTEINE NUCLEOSIDASE"/>
    <property type="match status" value="1"/>
</dbReference>
<evidence type="ECO:0000256" key="3">
    <source>
        <dbReference type="ARBA" id="ARBA00022605"/>
    </source>
</evidence>
<dbReference type="NCBIfam" id="NF004079">
    <property type="entry name" value="PRK05584.1"/>
    <property type="match status" value="1"/>
</dbReference>
<keyword evidence="5" id="KW-0486">Methionine biosynthesis</keyword>
<reference evidence="7" key="2">
    <citation type="submission" date="2021-04" db="EMBL/GenBank/DDBJ databases">
        <authorList>
            <person name="Gilroy R."/>
        </authorList>
    </citation>
    <scope>NUCLEOTIDE SEQUENCE</scope>
    <source>
        <strain evidence="7">ChiBcolR8-3208</strain>
    </source>
</reference>
<dbReference type="Proteomes" id="UP000824214">
    <property type="component" value="Unassembled WGS sequence"/>
</dbReference>
<organism evidence="7 8">
    <name type="scientific">Candidatus Acutalibacter ornithocaccae</name>
    <dbReference type="NCBI Taxonomy" id="2838416"/>
    <lineage>
        <taxon>Bacteria</taxon>
        <taxon>Bacillati</taxon>
        <taxon>Bacillota</taxon>
        <taxon>Clostridia</taxon>
        <taxon>Eubacteriales</taxon>
        <taxon>Acutalibacteraceae</taxon>
        <taxon>Acutalibacter</taxon>
    </lineage>
</organism>
<dbReference type="GO" id="GO:0005829">
    <property type="term" value="C:cytosol"/>
    <property type="evidence" value="ECO:0007669"/>
    <property type="project" value="TreeGrafter"/>
</dbReference>
<keyword evidence="4 7" id="KW-0378">Hydrolase</keyword>
<dbReference type="InterPro" id="IPR000845">
    <property type="entry name" value="Nucleoside_phosphorylase_d"/>
</dbReference>
<dbReference type="EMBL" id="DWXZ01000049">
    <property type="protein sequence ID" value="HJB36985.1"/>
    <property type="molecule type" value="Genomic_DNA"/>
</dbReference>
<dbReference type="AlphaFoldDB" id="A0A9D2LX95"/>
<evidence type="ECO:0000256" key="2">
    <source>
        <dbReference type="ARBA" id="ARBA00011974"/>
    </source>
</evidence>
<sequence>MEQKPVGLIGAMKIEVDAILAALENTRQETHGGMAFTQGVLSGVEVVVAQCSPGKVNAALCAQAMIDHYSPRLVLNLGVAGGIGENVHIGDVVIATACVEYDFDTSAVDQWPAGQLTLPGYEEPMRFLPCGQTLAHILSRAAEGLYGRAHLGIVATGDKFVADPRFGEYLQKEFGALACEMEGGAIAHACLVNKIPCAVLRTISDNAHDSETVDFVTFAKSSADKAQQLLRAVLPQL</sequence>
<protein>
    <recommendedName>
        <fullName evidence="2">adenosylhomocysteine nucleosidase</fullName>
        <ecNumber evidence="2">3.2.2.9</ecNumber>
    </recommendedName>
</protein>
<dbReference type="EC" id="3.2.2.9" evidence="2"/>
<feature type="domain" description="Nucleoside phosphorylase" evidence="6">
    <location>
        <begin position="5"/>
        <end position="234"/>
    </location>
</feature>
<dbReference type="PANTHER" id="PTHR46832">
    <property type="entry name" value="5'-METHYLTHIOADENOSINE/S-ADENOSYLHOMOCYSTEINE NUCLEOSIDASE"/>
    <property type="match status" value="1"/>
</dbReference>
<comment type="caution">
    <text evidence="7">The sequence shown here is derived from an EMBL/GenBank/DDBJ whole genome shotgun (WGS) entry which is preliminary data.</text>
</comment>
<dbReference type="SUPFAM" id="SSF53167">
    <property type="entry name" value="Purine and uridine phosphorylases"/>
    <property type="match status" value="1"/>
</dbReference>
<dbReference type="GO" id="GO:0019509">
    <property type="term" value="P:L-methionine salvage from methylthioadenosine"/>
    <property type="evidence" value="ECO:0007669"/>
    <property type="project" value="InterPro"/>
</dbReference>
<proteinExistence type="predicted"/>
<reference evidence="7" key="1">
    <citation type="journal article" date="2021" name="PeerJ">
        <title>Extensive microbial diversity within the chicken gut microbiome revealed by metagenomics and culture.</title>
        <authorList>
            <person name="Gilroy R."/>
            <person name="Ravi A."/>
            <person name="Getino M."/>
            <person name="Pursley I."/>
            <person name="Horton D.L."/>
            <person name="Alikhan N.F."/>
            <person name="Baker D."/>
            <person name="Gharbi K."/>
            <person name="Hall N."/>
            <person name="Watson M."/>
            <person name="Adriaenssens E.M."/>
            <person name="Foster-Nyarko E."/>
            <person name="Jarju S."/>
            <person name="Secka A."/>
            <person name="Antonio M."/>
            <person name="Oren A."/>
            <person name="Chaudhuri R.R."/>
            <person name="La Ragione R."/>
            <person name="Hildebrand F."/>
            <person name="Pallen M.J."/>
        </authorList>
    </citation>
    <scope>NUCLEOTIDE SEQUENCE</scope>
    <source>
        <strain evidence="7">ChiBcolR8-3208</strain>
    </source>
</reference>
<dbReference type="GO" id="GO:0008930">
    <property type="term" value="F:methylthioadenosine nucleosidase activity"/>
    <property type="evidence" value="ECO:0007669"/>
    <property type="project" value="InterPro"/>
</dbReference>
<dbReference type="Gene3D" id="3.40.50.1580">
    <property type="entry name" value="Nucleoside phosphorylase domain"/>
    <property type="match status" value="1"/>
</dbReference>
<dbReference type="CDD" id="cd09008">
    <property type="entry name" value="MTAN"/>
    <property type="match status" value="1"/>
</dbReference>
<dbReference type="Pfam" id="PF01048">
    <property type="entry name" value="PNP_UDP_1"/>
    <property type="match status" value="1"/>
</dbReference>
<dbReference type="GO" id="GO:0019284">
    <property type="term" value="P:L-methionine salvage from S-adenosylmethionine"/>
    <property type="evidence" value="ECO:0007669"/>
    <property type="project" value="TreeGrafter"/>
</dbReference>
<keyword evidence="7" id="KW-0326">Glycosidase</keyword>
<dbReference type="InterPro" id="IPR035994">
    <property type="entry name" value="Nucleoside_phosphorylase_sf"/>
</dbReference>
<comment type="pathway">
    <text evidence="1">Amino-acid biosynthesis; L-methionine biosynthesis via salvage pathway; S-methyl-5-thio-alpha-D-ribose 1-phosphate from S-methyl-5'-thioadenosine (hydrolase route): step 1/2.</text>
</comment>
<accession>A0A9D2LX95</accession>
<dbReference type="GO" id="GO:0009164">
    <property type="term" value="P:nucleoside catabolic process"/>
    <property type="evidence" value="ECO:0007669"/>
    <property type="project" value="InterPro"/>
</dbReference>
<evidence type="ECO:0000256" key="5">
    <source>
        <dbReference type="ARBA" id="ARBA00023167"/>
    </source>
</evidence>